<reference evidence="3 4" key="1">
    <citation type="journal article" date="2014" name="PLoS Genet.">
        <title>Phylogenetically driven sequencing of extremely halophilic archaea reveals strategies for static and dynamic osmo-response.</title>
        <authorList>
            <person name="Becker E.A."/>
            <person name="Seitzer P.M."/>
            <person name="Tritt A."/>
            <person name="Larsen D."/>
            <person name="Krusor M."/>
            <person name="Yao A.I."/>
            <person name="Wu D."/>
            <person name="Madern D."/>
            <person name="Eisen J.A."/>
            <person name="Darling A.E."/>
            <person name="Facciotti M.T."/>
        </authorList>
    </citation>
    <scope>NUCLEOTIDE SEQUENCE [LARGE SCALE GENOMIC DNA]</scope>
    <source>
        <strain evidence="4">DSM 18310 / JCM 13924 / TL6</strain>
    </source>
</reference>
<dbReference type="InterPro" id="IPR054468">
    <property type="entry name" value="NrSPol-like_HBD"/>
</dbReference>
<name>M0GAK7_HALPT</name>
<dbReference type="PATRIC" id="fig|1227461.3.peg.2188"/>
<dbReference type="Pfam" id="PF22763">
    <property type="entry name" value="NrS1-1_pol-like_HBD"/>
    <property type="match status" value="1"/>
</dbReference>
<organism evidence="3 4">
    <name type="scientific">Haloferax prahovense (strain DSM 18310 / JCM 13924 / TL6)</name>
    <dbReference type="NCBI Taxonomy" id="1227461"/>
    <lineage>
        <taxon>Archaea</taxon>
        <taxon>Methanobacteriati</taxon>
        <taxon>Methanobacteriota</taxon>
        <taxon>Stenosarchaea group</taxon>
        <taxon>Halobacteria</taxon>
        <taxon>Halobacteriales</taxon>
        <taxon>Haloferacaceae</taxon>
        <taxon>Haloferax</taxon>
    </lineage>
</organism>
<evidence type="ECO:0000259" key="2">
    <source>
        <dbReference type="Pfam" id="PF22763"/>
    </source>
</evidence>
<accession>M0GAK7</accession>
<proteinExistence type="predicted"/>
<evidence type="ECO:0000313" key="3">
    <source>
        <dbReference type="EMBL" id="ELZ68542.1"/>
    </source>
</evidence>
<gene>
    <name evidence="3" type="ORF">C457_11076</name>
</gene>
<feature type="region of interest" description="Disordered" evidence="1">
    <location>
        <begin position="1"/>
        <end position="23"/>
    </location>
</feature>
<comment type="caution">
    <text evidence="3">The sequence shown here is derived from an EMBL/GenBank/DDBJ whole genome shotgun (WGS) entry which is preliminary data.</text>
</comment>
<feature type="region of interest" description="Disordered" evidence="1">
    <location>
        <begin position="224"/>
        <end position="258"/>
    </location>
</feature>
<feature type="compositionally biased region" description="Polar residues" evidence="1">
    <location>
        <begin position="233"/>
        <end position="250"/>
    </location>
</feature>
<feature type="domain" description="NrS-1 polymerase-like HBD" evidence="2">
    <location>
        <begin position="166"/>
        <end position="230"/>
    </location>
</feature>
<dbReference type="EMBL" id="AOLG01000035">
    <property type="protein sequence ID" value="ELZ68542.1"/>
    <property type="molecule type" value="Genomic_DNA"/>
</dbReference>
<protein>
    <recommendedName>
        <fullName evidence="2">NrS-1 polymerase-like HBD domain-containing protein</fullName>
    </recommendedName>
</protein>
<evidence type="ECO:0000256" key="1">
    <source>
        <dbReference type="SAM" id="MobiDB-lite"/>
    </source>
</evidence>
<dbReference type="AlphaFoldDB" id="M0GAK7"/>
<sequence>MFTAEDPIVGIDLDDCRDPDTGDVDDDAQDIIDRLDSYTEISPSGTGYHVLINGDLPEGRNRRGHIELYDTARFFTVTGNRVDDTSGHVKRRQDALEAIHREYVQLHSEKFEPERDEHTSVRDDAKTTPTISLEDDELLKKAKNASNGPKFERLWNGNTAGYDSNSEADMALCCLLAFWTGGDTTQMDTLFRQSGLLRAKWDEVHYADGSTYGEKTIDRAIEATSEYYDPSPRNESTQSKLETGPETTVVDTDEPGRRNAYLLEKNQLLSTRVSELEATIEQKDERIAALERQVEDLSAEPSGQSDEDDREQGQRTGGTEDNSEALLKSY</sequence>
<keyword evidence="4" id="KW-1185">Reference proteome</keyword>
<dbReference type="Proteomes" id="UP000011559">
    <property type="component" value="Unassembled WGS sequence"/>
</dbReference>
<feature type="region of interest" description="Disordered" evidence="1">
    <location>
        <begin position="291"/>
        <end position="330"/>
    </location>
</feature>
<evidence type="ECO:0000313" key="4">
    <source>
        <dbReference type="Proteomes" id="UP000011559"/>
    </source>
</evidence>